<evidence type="ECO:0000313" key="1">
    <source>
        <dbReference type="EMBL" id="GJD38161.1"/>
    </source>
</evidence>
<reference evidence="1" key="2">
    <citation type="submission" date="2021-08" db="EMBL/GenBank/DDBJ databases">
        <authorList>
            <person name="Tani A."/>
            <person name="Ola A."/>
            <person name="Ogura Y."/>
            <person name="Katsura K."/>
            <person name="Hayashi T."/>
        </authorList>
    </citation>
    <scope>NUCLEOTIDE SEQUENCE</scope>
    <source>
        <strain evidence="1">DSM 21893</strain>
    </source>
</reference>
<keyword evidence="2" id="KW-1185">Reference proteome</keyword>
<comment type="caution">
    <text evidence="1">The sequence shown here is derived from an EMBL/GenBank/DDBJ whole genome shotgun (WGS) entry which is preliminary data.</text>
</comment>
<sequence>MEAVRAAARQEPVRRVVAARVVRDRPVAPECVAAVAPERNVVERQAVRSVAVLRGNVVVRRASAAERPGWNGAVATGMAAWSRVNARVPAEGRTPAGQIVTARPIVTARLNAMISRTGASAWSEAARPIAT</sequence>
<organism evidence="1 2">
    <name type="scientific">Methylobacterium bullatum</name>
    <dbReference type="NCBI Taxonomy" id="570505"/>
    <lineage>
        <taxon>Bacteria</taxon>
        <taxon>Pseudomonadati</taxon>
        <taxon>Pseudomonadota</taxon>
        <taxon>Alphaproteobacteria</taxon>
        <taxon>Hyphomicrobiales</taxon>
        <taxon>Methylobacteriaceae</taxon>
        <taxon>Methylobacterium</taxon>
    </lineage>
</organism>
<dbReference type="Proteomes" id="UP001055307">
    <property type="component" value="Unassembled WGS sequence"/>
</dbReference>
<dbReference type="EMBL" id="BPQF01000005">
    <property type="protein sequence ID" value="GJD38161.1"/>
    <property type="molecule type" value="Genomic_DNA"/>
</dbReference>
<proteinExistence type="predicted"/>
<protein>
    <submittedName>
        <fullName evidence="1">Uncharacterized protein</fullName>
    </submittedName>
</protein>
<accession>A0AAV4Z2D3</accession>
<name>A0AAV4Z2D3_9HYPH</name>
<evidence type="ECO:0000313" key="2">
    <source>
        <dbReference type="Proteomes" id="UP001055307"/>
    </source>
</evidence>
<gene>
    <name evidence="1" type="ORF">OICFNHDK_0605</name>
</gene>
<dbReference type="AlphaFoldDB" id="A0AAV4Z2D3"/>
<reference evidence="1" key="1">
    <citation type="journal article" date="2016" name="Front. Microbiol.">
        <title>Genome Sequence of the Piezophilic, Mesophilic Sulfate-Reducing Bacterium Desulfovibrio indicus J2T.</title>
        <authorList>
            <person name="Cao J."/>
            <person name="Maignien L."/>
            <person name="Shao Z."/>
            <person name="Alain K."/>
            <person name="Jebbar M."/>
        </authorList>
    </citation>
    <scope>NUCLEOTIDE SEQUENCE</scope>
    <source>
        <strain evidence="1">DSM 21893</strain>
    </source>
</reference>